<keyword evidence="3" id="KW-0808">Transferase</keyword>
<dbReference type="EMBL" id="CP029078">
    <property type="protein sequence ID" value="QCN88901.1"/>
    <property type="molecule type" value="Genomic_DNA"/>
</dbReference>
<proteinExistence type="predicted"/>
<dbReference type="Gene3D" id="3.40.50.720">
    <property type="entry name" value="NAD(P)-binding Rossmann-like Domain"/>
    <property type="match status" value="1"/>
</dbReference>
<name>A0A3Q9KTI7_STRGD</name>
<dbReference type="InterPro" id="IPR013691">
    <property type="entry name" value="MeTrfase_14"/>
</dbReference>
<dbReference type="Pfam" id="PF08484">
    <property type="entry name" value="Methyltransf_14"/>
    <property type="match status" value="1"/>
</dbReference>
<dbReference type="RefSeq" id="WP_127177147.1">
    <property type="nucleotide sequence ID" value="NZ_CP029078.1"/>
</dbReference>
<reference evidence="4 6" key="1">
    <citation type="submission" date="2018-04" db="EMBL/GenBank/DDBJ databases">
        <title>Complete genome sequences of Streptomyces griseoviridis K61 and characterization of antagonistic properties of biological control agents.</title>
        <authorList>
            <person name="Mariita R.M."/>
            <person name="Sello J.K."/>
        </authorList>
    </citation>
    <scope>NUCLEOTIDE SEQUENCE [LARGE SCALE GENOMIC DNA]</scope>
    <source>
        <strain evidence="4 6">K61</strain>
    </source>
</reference>
<keyword evidence="3" id="KW-0489">Methyltransferase</keyword>
<gene>
    <name evidence="4" type="ORF">DDJ31_31280</name>
    <name evidence="3" type="ORF">ELQ87_08065</name>
</gene>
<accession>A0A3Q9KTI7</accession>
<dbReference type="InterPro" id="IPR013630">
    <property type="entry name" value="Methyltransf_Zn-bd_dom_put"/>
</dbReference>
<dbReference type="Pfam" id="PF13489">
    <property type="entry name" value="Methyltransf_23"/>
    <property type="match status" value="1"/>
</dbReference>
<dbReference type="InterPro" id="IPR029063">
    <property type="entry name" value="SAM-dependent_MTases_sf"/>
</dbReference>
<dbReference type="Pfam" id="PF08421">
    <property type="entry name" value="Methyltransf_13"/>
    <property type="match status" value="1"/>
</dbReference>
<sequence>MVIDRCRVCGNRTLLPVLDLGPQALTGVFPRSREETVPVVPLELVQCAPDGCGLVQLRHVADFGLMYGEGYGYRSGIRPFMIRHLAGKVDAVMRLVAPGPGDLVVDIGSNDSTLLRQYPAEGPDLVGVDPVGGKFRHLYPPRAELVTSFFSKDAFTERFGARRAKAVTSIAMFYDLPRPLEFMRDVRDILDDDGVWVTEQSYLPSMLEATAYDVVCHEHLAYYSLRQIEWMAGQVGLTVIRAELTDVYGGSLDVTLARTPTRHRVDEAGLAAIRAREAALGLDGPAPFLRFAERAARSRDTLREFLDDSRKAGRLTVGYGASTKGNVILQYCGLSRDDLVCVGEPSEEKAGCLTPGTGIPIVSEAEAKALGPDQLLVLPWIYRDGFIEREREFLAGGGKLVFPLPALDVVDGR</sequence>
<feature type="domain" description="Methyltransferase putative zinc binding" evidence="1">
    <location>
        <begin position="6"/>
        <end position="67"/>
    </location>
</feature>
<dbReference type="Gene3D" id="3.40.50.150">
    <property type="entry name" value="Vaccinia Virus protein VP39"/>
    <property type="match status" value="1"/>
</dbReference>
<evidence type="ECO:0000259" key="2">
    <source>
        <dbReference type="Pfam" id="PF08484"/>
    </source>
</evidence>
<protein>
    <submittedName>
        <fullName evidence="3 4">Methyltransferase</fullName>
    </submittedName>
</protein>
<dbReference type="Gene3D" id="6.20.50.110">
    <property type="entry name" value="Methyltransferase, zinc-binding domain"/>
    <property type="match status" value="1"/>
</dbReference>
<dbReference type="Gene3D" id="6.10.250.3100">
    <property type="match status" value="1"/>
</dbReference>
<dbReference type="InterPro" id="IPR038576">
    <property type="entry name" value="Methyltransf_Zn-bd_dom_put_sf"/>
</dbReference>
<dbReference type="OrthoDB" id="9815644at2"/>
<dbReference type="Proteomes" id="UP000501753">
    <property type="component" value="Chromosome"/>
</dbReference>
<organism evidence="3 5">
    <name type="scientific">Streptomyces griseoviridis</name>
    <dbReference type="NCBI Taxonomy" id="45398"/>
    <lineage>
        <taxon>Bacteria</taxon>
        <taxon>Bacillati</taxon>
        <taxon>Actinomycetota</taxon>
        <taxon>Actinomycetes</taxon>
        <taxon>Kitasatosporales</taxon>
        <taxon>Streptomycetaceae</taxon>
        <taxon>Streptomyces</taxon>
    </lineage>
</organism>
<dbReference type="GO" id="GO:0008168">
    <property type="term" value="F:methyltransferase activity"/>
    <property type="evidence" value="ECO:0007669"/>
    <property type="project" value="UniProtKB-KW"/>
</dbReference>
<keyword evidence="6" id="KW-1185">Reference proteome</keyword>
<evidence type="ECO:0000313" key="5">
    <source>
        <dbReference type="Proteomes" id="UP000271291"/>
    </source>
</evidence>
<dbReference type="SUPFAM" id="SSF53335">
    <property type="entry name" value="S-adenosyl-L-methionine-dependent methyltransferases"/>
    <property type="match status" value="1"/>
</dbReference>
<reference evidence="3 5" key="2">
    <citation type="submission" date="2018-12" db="EMBL/GenBank/DDBJ databases">
        <title>Streptomyces griseoviridis F1-27 complete genome.</title>
        <authorList>
            <person name="Mariita R.M."/>
            <person name="Sello J.K."/>
        </authorList>
    </citation>
    <scope>NUCLEOTIDE SEQUENCE [LARGE SCALE GENOMIC DNA]</scope>
    <source>
        <strain evidence="3 5">F1-27</strain>
    </source>
</reference>
<evidence type="ECO:0000313" key="3">
    <source>
        <dbReference type="EMBL" id="AZS84240.1"/>
    </source>
</evidence>
<dbReference type="GO" id="GO:0032259">
    <property type="term" value="P:methylation"/>
    <property type="evidence" value="ECO:0007669"/>
    <property type="project" value="UniProtKB-KW"/>
</dbReference>
<feature type="domain" description="C-methyltransferase" evidence="2">
    <location>
        <begin position="247"/>
        <end position="405"/>
    </location>
</feature>
<evidence type="ECO:0000313" key="6">
    <source>
        <dbReference type="Proteomes" id="UP000501753"/>
    </source>
</evidence>
<dbReference type="AlphaFoldDB" id="A0A3Q9KTI7"/>
<evidence type="ECO:0000313" key="4">
    <source>
        <dbReference type="EMBL" id="QCN88901.1"/>
    </source>
</evidence>
<dbReference type="KEGG" id="sgd:ELQ87_08065"/>
<evidence type="ECO:0000259" key="1">
    <source>
        <dbReference type="Pfam" id="PF08421"/>
    </source>
</evidence>
<dbReference type="Proteomes" id="UP000271291">
    <property type="component" value="Chromosome"/>
</dbReference>
<dbReference type="EMBL" id="CP034687">
    <property type="protein sequence ID" value="AZS84240.1"/>
    <property type="molecule type" value="Genomic_DNA"/>
</dbReference>